<dbReference type="Gene3D" id="3.40.1350.10">
    <property type="match status" value="1"/>
</dbReference>
<dbReference type="AlphaFoldDB" id="A5G797"/>
<dbReference type="STRING" id="351605.Gura_3510"/>
<dbReference type="EMBL" id="CP000698">
    <property type="protein sequence ID" value="ABQ27665.1"/>
    <property type="molecule type" value="Genomic_DNA"/>
</dbReference>
<gene>
    <name evidence="2" type="ordered locus">Gura_3510</name>
</gene>
<proteinExistence type="predicted"/>
<dbReference type="KEGG" id="gur:Gura_3510"/>
<dbReference type="PANTHER" id="PTHR30015">
    <property type="entry name" value="MRR RESTRICTION SYSTEM PROTEIN"/>
    <property type="match status" value="1"/>
</dbReference>
<dbReference type="InterPro" id="IPR011335">
    <property type="entry name" value="Restrct_endonuc-II-like"/>
</dbReference>
<dbReference type="RefSeq" id="WP_011940324.1">
    <property type="nucleotide sequence ID" value="NC_009483.1"/>
</dbReference>
<dbReference type="PANTHER" id="PTHR30015:SF7">
    <property type="entry name" value="TYPE IV METHYL-DIRECTED RESTRICTION ENZYME ECOKMRR"/>
    <property type="match status" value="1"/>
</dbReference>
<dbReference type="GO" id="GO:0009307">
    <property type="term" value="P:DNA restriction-modification system"/>
    <property type="evidence" value="ECO:0007669"/>
    <property type="project" value="InterPro"/>
</dbReference>
<keyword evidence="2" id="KW-0540">Nuclease</keyword>
<dbReference type="InterPro" id="IPR007560">
    <property type="entry name" value="Restrct_endonuc_IV_Mrr"/>
</dbReference>
<organism evidence="2 3">
    <name type="scientific">Geotalea uraniireducens (strain Rf4)</name>
    <name type="common">Geobacter uraniireducens</name>
    <dbReference type="NCBI Taxonomy" id="351605"/>
    <lineage>
        <taxon>Bacteria</taxon>
        <taxon>Pseudomonadati</taxon>
        <taxon>Thermodesulfobacteriota</taxon>
        <taxon>Desulfuromonadia</taxon>
        <taxon>Geobacterales</taxon>
        <taxon>Geobacteraceae</taxon>
        <taxon>Geotalea</taxon>
    </lineage>
</organism>
<accession>A5G797</accession>
<protein>
    <submittedName>
        <fullName evidence="2">Restriction endonuclease</fullName>
    </submittedName>
</protein>
<evidence type="ECO:0000259" key="1">
    <source>
        <dbReference type="Pfam" id="PF04471"/>
    </source>
</evidence>
<dbReference type="GO" id="GO:0015666">
    <property type="term" value="F:restriction endodeoxyribonuclease activity"/>
    <property type="evidence" value="ECO:0007669"/>
    <property type="project" value="TreeGrafter"/>
</dbReference>
<dbReference type="InterPro" id="IPR052906">
    <property type="entry name" value="Type_IV_Methyl-Rstrct_Enzyme"/>
</dbReference>
<dbReference type="HOGENOM" id="CLU_091972_0_0_7"/>
<keyword evidence="2" id="KW-0255">Endonuclease</keyword>
<reference evidence="2 3" key="1">
    <citation type="submission" date="2007-05" db="EMBL/GenBank/DDBJ databases">
        <title>Complete sequence of Geobacter uraniireducens Rf4.</title>
        <authorList>
            <consortium name="US DOE Joint Genome Institute"/>
            <person name="Copeland A."/>
            <person name="Lucas S."/>
            <person name="Lapidus A."/>
            <person name="Barry K."/>
            <person name="Detter J.C."/>
            <person name="Glavina del Rio T."/>
            <person name="Hammon N."/>
            <person name="Israni S."/>
            <person name="Dalin E."/>
            <person name="Tice H."/>
            <person name="Pitluck S."/>
            <person name="Chertkov O."/>
            <person name="Brettin T."/>
            <person name="Bruce D."/>
            <person name="Han C."/>
            <person name="Schmutz J."/>
            <person name="Larimer F."/>
            <person name="Land M."/>
            <person name="Hauser L."/>
            <person name="Kyrpides N."/>
            <person name="Mikhailova N."/>
            <person name="Shelobolina E."/>
            <person name="Aklujkar M."/>
            <person name="Lovley D."/>
            <person name="Richardson P."/>
        </authorList>
    </citation>
    <scope>NUCLEOTIDE SEQUENCE [LARGE SCALE GENOMIC DNA]</scope>
    <source>
        <strain evidence="2 3">Rf4</strain>
    </source>
</reference>
<keyword evidence="3" id="KW-1185">Reference proteome</keyword>
<dbReference type="GO" id="GO:0003677">
    <property type="term" value="F:DNA binding"/>
    <property type="evidence" value="ECO:0007669"/>
    <property type="project" value="InterPro"/>
</dbReference>
<evidence type="ECO:0000313" key="3">
    <source>
        <dbReference type="Proteomes" id="UP000006695"/>
    </source>
</evidence>
<dbReference type="Proteomes" id="UP000006695">
    <property type="component" value="Chromosome"/>
</dbReference>
<dbReference type="InterPro" id="IPR011856">
    <property type="entry name" value="tRNA_endonuc-like_dom_sf"/>
</dbReference>
<dbReference type="SUPFAM" id="SSF52980">
    <property type="entry name" value="Restriction endonuclease-like"/>
    <property type="match status" value="1"/>
</dbReference>
<sequence>MNWRRYQEETAEFFRSLGCEADIEAKVSGARTDHKIDVWVRFRKFGLETRWVIECKHWNSSVTKEKVLVLRSIVEDVGADRGILISSSGYQSGAVRAAEKTNVTLTDLDGLKETAQQDLSASVLHCIETRAVELKYALHNLFRSEQTNPHIWSSKPLPGVDSKSVISTIGTLAILEYGFDRVRLQKPPYPIKFDETGQRQIVVDTLDEFVARASEVISEAESTLNSQLGSKPK</sequence>
<dbReference type="Pfam" id="PF04471">
    <property type="entry name" value="Mrr_cat"/>
    <property type="match status" value="1"/>
</dbReference>
<dbReference type="OrthoDB" id="8456870at2"/>
<name>A5G797_GEOUR</name>
<evidence type="ECO:0000313" key="2">
    <source>
        <dbReference type="EMBL" id="ABQ27665.1"/>
    </source>
</evidence>
<feature type="domain" description="Restriction endonuclease type IV Mrr" evidence="1">
    <location>
        <begin position="1"/>
        <end position="113"/>
    </location>
</feature>
<keyword evidence="2" id="KW-0378">Hydrolase</keyword>